<keyword evidence="5" id="KW-1015">Disulfide bond</keyword>
<dbReference type="PANTHER" id="PTHR45692">
    <property type="entry name" value="G_PROTEIN_RECEP_F2_4 DOMAIN-CONTAINING PROTEIN"/>
    <property type="match status" value="1"/>
</dbReference>
<dbReference type="PANTHER" id="PTHR45692:SF1">
    <property type="entry name" value="G-PROTEIN COUPLED RECEPTORS FAMILY 2 PROFILE 2 DOMAIN-CONTAINING PROTEIN"/>
    <property type="match status" value="1"/>
</dbReference>
<reference evidence="9 10" key="1">
    <citation type="journal article" date="2017" name="PLoS Biol.">
        <title>The sea cucumber genome provides insights into morphological evolution and visceral regeneration.</title>
        <authorList>
            <person name="Zhang X."/>
            <person name="Sun L."/>
            <person name="Yuan J."/>
            <person name="Sun Y."/>
            <person name="Gao Y."/>
            <person name="Zhang L."/>
            <person name="Li S."/>
            <person name="Dai H."/>
            <person name="Hamel J.F."/>
            <person name="Liu C."/>
            <person name="Yu Y."/>
            <person name="Liu S."/>
            <person name="Lin W."/>
            <person name="Guo K."/>
            <person name="Jin S."/>
            <person name="Xu P."/>
            <person name="Storey K.B."/>
            <person name="Huan P."/>
            <person name="Zhang T."/>
            <person name="Zhou Y."/>
            <person name="Zhang J."/>
            <person name="Lin C."/>
            <person name="Li X."/>
            <person name="Xing L."/>
            <person name="Huo D."/>
            <person name="Sun M."/>
            <person name="Wang L."/>
            <person name="Mercier A."/>
            <person name="Li F."/>
            <person name="Yang H."/>
            <person name="Xiang J."/>
        </authorList>
    </citation>
    <scope>NUCLEOTIDE SEQUENCE [LARGE SCALE GENOMIC DNA]</scope>
    <source>
        <strain evidence="9">Shaxun</strain>
        <tissue evidence="9">Muscle</tissue>
    </source>
</reference>
<dbReference type="GO" id="GO:0004930">
    <property type="term" value="F:G protein-coupled receptor activity"/>
    <property type="evidence" value="ECO:0007669"/>
    <property type="project" value="InterPro"/>
</dbReference>
<feature type="transmembrane region" description="Helical" evidence="6">
    <location>
        <begin position="360"/>
        <end position="382"/>
    </location>
</feature>
<comment type="caution">
    <text evidence="9">The sequence shown here is derived from an EMBL/GenBank/DDBJ whole genome shotgun (WGS) entry which is preliminary data.</text>
</comment>
<evidence type="ECO:0000256" key="1">
    <source>
        <dbReference type="ARBA" id="ARBA00004141"/>
    </source>
</evidence>
<dbReference type="InterPro" id="IPR057244">
    <property type="entry name" value="GAIN_B"/>
</dbReference>
<dbReference type="Gene3D" id="1.20.1070.10">
    <property type="entry name" value="Rhodopsin 7-helix transmembrane proteins"/>
    <property type="match status" value="1"/>
</dbReference>
<name>A0A2G8KYJ8_STIJA</name>
<dbReference type="InterPro" id="IPR046338">
    <property type="entry name" value="GAIN_dom_sf"/>
</dbReference>
<dbReference type="PROSITE" id="PS50221">
    <property type="entry name" value="GAIN_B"/>
    <property type="match status" value="1"/>
</dbReference>
<gene>
    <name evidence="9" type="ORF">BSL78_10059</name>
</gene>
<dbReference type="InterPro" id="IPR000203">
    <property type="entry name" value="GPS"/>
</dbReference>
<feature type="transmembrane region" description="Helical" evidence="6">
    <location>
        <begin position="471"/>
        <end position="494"/>
    </location>
</feature>
<dbReference type="AlphaFoldDB" id="A0A2G8KYJ8"/>
<evidence type="ECO:0000259" key="7">
    <source>
        <dbReference type="PROSITE" id="PS50221"/>
    </source>
</evidence>
<keyword evidence="10" id="KW-1185">Reference proteome</keyword>
<dbReference type="Pfam" id="PF00002">
    <property type="entry name" value="7tm_2"/>
    <property type="match status" value="1"/>
</dbReference>
<evidence type="ECO:0000313" key="9">
    <source>
        <dbReference type="EMBL" id="PIK53045.1"/>
    </source>
</evidence>
<evidence type="ECO:0000256" key="6">
    <source>
        <dbReference type="SAM" id="Phobius"/>
    </source>
</evidence>
<dbReference type="InterPro" id="IPR017981">
    <property type="entry name" value="GPCR_2-like_7TM"/>
</dbReference>
<protein>
    <recommendedName>
        <fullName evidence="11">G-protein coupled receptor</fullName>
    </recommendedName>
</protein>
<sequence>MAAAWIYSLQCDATLDEFLSYLQQNITIVPDNVEDISMQLANATNLFDNSGTNTSLVLTAEIINNIANINSSSPRVTGNVTVTVSNVLNGEDMVLAESYVNGTTTMLIEAFERQLQMVETDSDGIYSQSSENVIVMINDGSPTMLDGFGIATLEVENDDNEDETQTFEEFMVFDSSVQNVQQIVNQSSSLLLYPSQISQNFLSTDSIRIANTVYRRPNLFSSRYYDNINNEFSKYQRRIKRRLVPNTRVISSTLYRNGNEVLTWNRSRGSGNENSTFQQWYLPLQEGGRRAILESSLCSFWNFRADGGRGNWSTDGCRLVSAGSDGMVNCECTHLTNFAVLMDVYDGDSLTETQLLILDAMTFFGCGASILGLLLTILAFSTDSKLRSKRPNHILLGLSTSLTILYVTFLIMALLDSERKKVFLNDVPCTLLAAFMQFSLLSALSWMTVESVLMFYLFVRVFNTAAAATRGFLLKAFAFALGVPLLIVGATYGITTWAGGQYIRKDV</sequence>
<evidence type="ECO:0000256" key="5">
    <source>
        <dbReference type="ARBA" id="ARBA00023157"/>
    </source>
</evidence>
<keyword evidence="3 6" id="KW-1133">Transmembrane helix</keyword>
<evidence type="ECO:0000313" key="10">
    <source>
        <dbReference type="Proteomes" id="UP000230750"/>
    </source>
</evidence>
<accession>A0A2G8KYJ8</accession>
<dbReference type="OrthoDB" id="6437696at2759"/>
<proteinExistence type="predicted"/>
<keyword evidence="4 6" id="KW-0472">Membrane</keyword>
<feature type="transmembrane region" description="Helical" evidence="6">
    <location>
        <begin position="394"/>
        <end position="415"/>
    </location>
</feature>
<keyword evidence="2 6" id="KW-0812">Transmembrane</keyword>
<evidence type="ECO:0000256" key="2">
    <source>
        <dbReference type="ARBA" id="ARBA00022692"/>
    </source>
</evidence>
<dbReference type="SUPFAM" id="SSF81321">
    <property type="entry name" value="Family A G protein-coupled receptor-like"/>
    <property type="match status" value="1"/>
</dbReference>
<dbReference type="STRING" id="307972.A0A2G8KYJ8"/>
<evidence type="ECO:0000256" key="4">
    <source>
        <dbReference type="ARBA" id="ARBA00023136"/>
    </source>
</evidence>
<dbReference type="Gene3D" id="2.60.220.50">
    <property type="match status" value="1"/>
</dbReference>
<evidence type="ECO:0000256" key="3">
    <source>
        <dbReference type="ARBA" id="ARBA00022989"/>
    </source>
</evidence>
<dbReference type="EMBL" id="MRZV01000304">
    <property type="protein sequence ID" value="PIK53045.1"/>
    <property type="molecule type" value="Genomic_DNA"/>
</dbReference>
<dbReference type="SMART" id="SM00303">
    <property type="entry name" value="GPS"/>
    <property type="match status" value="1"/>
</dbReference>
<comment type="subcellular location">
    <subcellularLocation>
        <location evidence="1">Membrane</location>
        <topology evidence="1">Multi-pass membrane protein</topology>
    </subcellularLocation>
</comment>
<dbReference type="PROSITE" id="PS50261">
    <property type="entry name" value="G_PROTEIN_RECEP_F2_4"/>
    <property type="match status" value="1"/>
</dbReference>
<evidence type="ECO:0008006" key="11">
    <source>
        <dbReference type="Google" id="ProtNLM"/>
    </source>
</evidence>
<dbReference type="Pfam" id="PF01825">
    <property type="entry name" value="GPS"/>
    <property type="match status" value="1"/>
</dbReference>
<dbReference type="InterPro" id="IPR000832">
    <property type="entry name" value="GPCR_2_secretin-like"/>
</dbReference>
<feature type="transmembrane region" description="Helical" evidence="6">
    <location>
        <begin position="435"/>
        <end position="459"/>
    </location>
</feature>
<feature type="domain" description="G-protein coupled receptors family 2 profile 2" evidence="8">
    <location>
        <begin position="358"/>
        <end position="507"/>
    </location>
</feature>
<dbReference type="GO" id="GO:0016020">
    <property type="term" value="C:membrane"/>
    <property type="evidence" value="ECO:0007669"/>
    <property type="project" value="UniProtKB-SubCell"/>
</dbReference>
<dbReference type="GO" id="GO:0007166">
    <property type="term" value="P:cell surface receptor signaling pathway"/>
    <property type="evidence" value="ECO:0007669"/>
    <property type="project" value="InterPro"/>
</dbReference>
<feature type="domain" description="GAIN-B" evidence="7">
    <location>
        <begin position="169"/>
        <end position="348"/>
    </location>
</feature>
<evidence type="ECO:0000259" key="8">
    <source>
        <dbReference type="PROSITE" id="PS50261"/>
    </source>
</evidence>
<dbReference type="Proteomes" id="UP000230750">
    <property type="component" value="Unassembled WGS sequence"/>
</dbReference>
<organism evidence="9 10">
    <name type="scientific">Stichopus japonicus</name>
    <name type="common">Sea cucumber</name>
    <dbReference type="NCBI Taxonomy" id="307972"/>
    <lineage>
        <taxon>Eukaryota</taxon>
        <taxon>Metazoa</taxon>
        <taxon>Echinodermata</taxon>
        <taxon>Eleutherozoa</taxon>
        <taxon>Echinozoa</taxon>
        <taxon>Holothuroidea</taxon>
        <taxon>Aspidochirotacea</taxon>
        <taxon>Aspidochirotida</taxon>
        <taxon>Stichopodidae</taxon>
        <taxon>Apostichopus</taxon>
    </lineage>
</organism>